<reference evidence="10" key="1">
    <citation type="journal article" date="2021" name="Nat. Commun.">
        <title>Genomic analyses provide insights into spinach domestication and the genetic basis of agronomic traits.</title>
        <authorList>
            <person name="Cai X."/>
            <person name="Sun X."/>
            <person name="Xu C."/>
            <person name="Sun H."/>
            <person name="Wang X."/>
            <person name="Ge C."/>
            <person name="Zhang Z."/>
            <person name="Wang Q."/>
            <person name="Fei Z."/>
            <person name="Jiao C."/>
            <person name="Wang Q."/>
        </authorList>
    </citation>
    <scope>NUCLEOTIDE SEQUENCE [LARGE SCALE GENOMIC DNA]</scope>
    <source>
        <strain evidence="10">cv. Varoflay</strain>
    </source>
</reference>
<dbReference type="InterPro" id="IPR027806">
    <property type="entry name" value="HARBI1_dom"/>
</dbReference>
<dbReference type="Pfam" id="PF13359">
    <property type="entry name" value="DDE_Tnp_4"/>
    <property type="match status" value="1"/>
</dbReference>
<keyword evidence="6" id="KW-0378">Hydrolase</keyword>
<evidence type="ECO:0000256" key="6">
    <source>
        <dbReference type="ARBA" id="ARBA00022801"/>
    </source>
</evidence>
<evidence type="ECO:0000256" key="7">
    <source>
        <dbReference type="ARBA" id="ARBA00023242"/>
    </source>
</evidence>
<feature type="domain" description="DDE Tnp4" evidence="8">
    <location>
        <begin position="261"/>
        <end position="424"/>
    </location>
</feature>
<proteinExistence type="inferred from homology"/>
<organism evidence="10 11">
    <name type="scientific">Spinacia oleracea</name>
    <name type="common">Spinach</name>
    <dbReference type="NCBI Taxonomy" id="3562"/>
    <lineage>
        <taxon>Eukaryota</taxon>
        <taxon>Viridiplantae</taxon>
        <taxon>Streptophyta</taxon>
        <taxon>Embryophyta</taxon>
        <taxon>Tracheophyta</taxon>
        <taxon>Spermatophyta</taxon>
        <taxon>Magnoliopsida</taxon>
        <taxon>eudicotyledons</taxon>
        <taxon>Gunneridae</taxon>
        <taxon>Pentapetalae</taxon>
        <taxon>Caryophyllales</taxon>
        <taxon>Chenopodiaceae</taxon>
        <taxon>Chenopodioideae</taxon>
        <taxon>Anserineae</taxon>
        <taxon>Spinacia</taxon>
    </lineage>
</organism>
<dbReference type="InterPro" id="IPR045249">
    <property type="entry name" value="HARBI1-like"/>
</dbReference>
<feature type="domain" description="DUF8040" evidence="9">
    <location>
        <begin position="131"/>
        <end position="226"/>
    </location>
</feature>
<sequence>MADALVAMSENSKKKLELLEKKYNVSNEGGQQSKEEDDFLMECIDSLSALKGIDGASFAKATKLIHDDPLWRKMFLRFPDDRKIDFMYMDLDIEVLLSDSDEEDFQQLMTIYINLENNGFLKKKPRPQRISKLTDHQYVLELLNGHPMTCFELLRMTPQIFISLCEELKKREKLKDSKFISVLEQGAMFLLIISHNSRQRLVADRFQHSLDTVHHHFRRVLYAICSLSKHLIIAPSFEDTPPEIKNNPRYYPIFKNCIGAIDGTHVSARVPLEQQIPYRGKKIEPTMNVMCACSFDMKFTFVMAGWEGTANDSRIFWETITNIEQTKFTMPPVRKYYLIDSGYTNMPGFLSPYREERYHLRDYRGATKPQGPEEIFNYTHSSLRNVIERCFGVLKARFPILRDMPPYDLKRQKYIVLSCCVTHNFIKMCKDGDPLFIHYADENVELEDDETTPNESEELVTPSVSQSELRRMAKFRDRLEKRLWDRQNPQ</sequence>
<evidence type="ECO:0000256" key="4">
    <source>
        <dbReference type="ARBA" id="ARBA00022722"/>
    </source>
</evidence>
<evidence type="ECO:0000259" key="8">
    <source>
        <dbReference type="Pfam" id="PF13359"/>
    </source>
</evidence>
<protein>
    <submittedName>
        <fullName evidence="11">Protein ALP1-like</fullName>
    </submittedName>
</protein>
<gene>
    <name evidence="11" type="primary">LOC110795418</name>
</gene>
<dbReference type="PANTHER" id="PTHR22930">
    <property type="match status" value="1"/>
</dbReference>
<name>A0ABM3R850_SPIOL</name>
<evidence type="ECO:0000256" key="1">
    <source>
        <dbReference type="ARBA" id="ARBA00001968"/>
    </source>
</evidence>
<evidence type="ECO:0000259" key="9">
    <source>
        <dbReference type="Pfam" id="PF26138"/>
    </source>
</evidence>
<dbReference type="InterPro" id="IPR058353">
    <property type="entry name" value="DUF8040"/>
</dbReference>
<keyword evidence="10" id="KW-1185">Reference proteome</keyword>
<comment type="cofactor">
    <cofactor evidence="1">
        <name>a divalent metal cation</name>
        <dbReference type="ChEBI" id="CHEBI:60240"/>
    </cofactor>
</comment>
<dbReference type="GeneID" id="110795418"/>
<reference evidence="11" key="2">
    <citation type="submission" date="2025-08" db="UniProtKB">
        <authorList>
            <consortium name="RefSeq"/>
        </authorList>
    </citation>
    <scope>IDENTIFICATION</scope>
    <source>
        <tissue evidence="11">Leaf</tissue>
    </source>
</reference>
<comment type="similarity">
    <text evidence="3">Belongs to the HARBI1 family.</text>
</comment>
<evidence type="ECO:0000256" key="3">
    <source>
        <dbReference type="ARBA" id="ARBA00006958"/>
    </source>
</evidence>
<keyword evidence="7" id="KW-0539">Nucleus</keyword>
<evidence type="ECO:0000313" key="11">
    <source>
        <dbReference type="RefSeq" id="XP_056691783.1"/>
    </source>
</evidence>
<keyword evidence="4" id="KW-0540">Nuclease</keyword>
<keyword evidence="5" id="KW-0479">Metal-binding</keyword>
<dbReference type="RefSeq" id="XP_056691783.1">
    <property type="nucleotide sequence ID" value="XM_056835805.1"/>
</dbReference>
<evidence type="ECO:0000256" key="5">
    <source>
        <dbReference type="ARBA" id="ARBA00022723"/>
    </source>
</evidence>
<dbReference type="PANTHER" id="PTHR22930:SF280">
    <property type="entry name" value="OS11G0202600 PROTEIN"/>
    <property type="match status" value="1"/>
</dbReference>
<accession>A0ABM3R850</accession>
<dbReference type="Proteomes" id="UP000813463">
    <property type="component" value="Chromosome 2"/>
</dbReference>
<dbReference type="Pfam" id="PF26138">
    <property type="entry name" value="DUF8040"/>
    <property type="match status" value="1"/>
</dbReference>
<evidence type="ECO:0000256" key="2">
    <source>
        <dbReference type="ARBA" id="ARBA00004123"/>
    </source>
</evidence>
<comment type="subcellular location">
    <subcellularLocation>
        <location evidence="2">Nucleus</location>
    </subcellularLocation>
</comment>
<evidence type="ECO:0000313" key="10">
    <source>
        <dbReference type="Proteomes" id="UP000813463"/>
    </source>
</evidence>